<dbReference type="EMBL" id="JABBNI010000014">
    <property type="protein sequence ID" value="NMM62550.1"/>
    <property type="molecule type" value="Genomic_DNA"/>
</dbReference>
<evidence type="ECO:0000313" key="2">
    <source>
        <dbReference type="EMBL" id="NMM62550.1"/>
    </source>
</evidence>
<keyword evidence="3" id="KW-1185">Reference proteome</keyword>
<dbReference type="GO" id="GO:0016747">
    <property type="term" value="F:acyltransferase activity, transferring groups other than amino-acyl groups"/>
    <property type="evidence" value="ECO:0007669"/>
    <property type="project" value="InterPro"/>
</dbReference>
<sequence length="157" mass="18120">MNIKNISTENRQQVNDFINSHWFSTNMVVRGKIVDMTTLDGFVIFENEAIIALVTYEIKDNECEIMSLDSLKEKQGIGTILVNKVKEIAVKAKCTKIKLITTNDNINAIAFYQKRGFDMMRIYRNALDIDRKIKPSIPMIGEFNIPLKHEIEFEMSL</sequence>
<proteinExistence type="predicted"/>
<organism evidence="2 3">
    <name type="scientific">Clostridium muellerianum</name>
    <dbReference type="NCBI Taxonomy" id="2716538"/>
    <lineage>
        <taxon>Bacteria</taxon>
        <taxon>Bacillati</taxon>
        <taxon>Bacillota</taxon>
        <taxon>Clostridia</taxon>
        <taxon>Eubacteriales</taxon>
        <taxon>Clostridiaceae</taxon>
        <taxon>Clostridium</taxon>
    </lineage>
</organism>
<dbReference type="PROSITE" id="PS51186">
    <property type="entry name" value="GNAT"/>
    <property type="match status" value="1"/>
</dbReference>
<evidence type="ECO:0000313" key="3">
    <source>
        <dbReference type="Proteomes" id="UP000537131"/>
    </source>
</evidence>
<keyword evidence="2" id="KW-0808">Transferase</keyword>
<dbReference type="InterPro" id="IPR000182">
    <property type="entry name" value="GNAT_dom"/>
</dbReference>
<name>A0A7Y0HMV3_9CLOT</name>
<feature type="domain" description="N-acetyltransferase" evidence="1">
    <location>
        <begin position="1"/>
        <end position="140"/>
    </location>
</feature>
<dbReference type="Proteomes" id="UP000537131">
    <property type="component" value="Unassembled WGS sequence"/>
</dbReference>
<evidence type="ECO:0000259" key="1">
    <source>
        <dbReference type="PROSITE" id="PS51186"/>
    </source>
</evidence>
<gene>
    <name evidence="2" type="ORF">HBE96_07565</name>
</gene>
<dbReference type="CDD" id="cd04301">
    <property type="entry name" value="NAT_SF"/>
    <property type="match status" value="1"/>
</dbReference>
<dbReference type="InterPro" id="IPR016181">
    <property type="entry name" value="Acyl_CoA_acyltransferase"/>
</dbReference>
<accession>A0A7Y0HMV3</accession>
<comment type="caution">
    <text evidence="2">The sequence shown here is derived from an EMBL/GenBank/DDBJ whole genome shotgun (WGS) entry which is preliminary data.</text>
</comment>
<dbReference type="SUPFAM" id="SSF55729">
    <property type="entry name" value="Acyl-CoA N-acyltransferases (Nat)"/>
    <property type="match status" value="1"/>
</dbReference>
<dbReference type="AlphaFoldDB" id="A0A7Y0HMV3"/>
<protein>
    <submittedName>
        <fullName evidence="2">GNAT family N-acetyltransferase</fullName>
    </submittedName>
</protein>
<dbReference type="Gene3D" id="3.40.630.30">
    <property type="match status" value="1"/>
</dbReference>
<dbReference type="RefSeq" id="WP_169297155.1">
    <property type="nucleotide sequence ID" value="NZ_JABBNI010000014.1"/>
</dbReference>
<dbReference type="Pfam" id="PF00583">
    <property type="entry name" value="Acetyltransf_1"/>
    <property type="match status" value="1"/>
</dbReference>
<reference evidence="2 3" key="1">
    <citation type="submission" date="2020-06" db="EMBL/GenBank/DDBJ databases">
        <title>Complete Genome Sequence of Clostridium muelleri sp. nov. P21T, an Acid-Alcohol Producing Acetogen Isolated from Old Hay.</title>
        <authorList>
            <person name="Duncan K.E."/>
            <person name="Tanner R.S."/>
        </authorList>
    </citation>
    <scope>NUCLEOTIDE SEQUENCE [LARGE SCALE GENOMIC DNA]</scope>
    <source>
        <strain evidence="2 3">P21</strain>
    </source>
</reference>